<dbReference type="CDD" id="cd02980">
    <property type="entry name" value="TRX_Fd_family"/>
    <property type="match status" value="1"/>
</dbReference>
<reference evidence="1 2" key="1">
    <citation type="submission" date="2018-08" db="EMBL/GenBank/DDBJ databases">
        <title>A genome reference for cultivated species of the human gut microbiota.</title>
        <authorList>
            <person name="Zou Y."/>
            <person name="Xue W."/>
            <person name="Luo G."/>
        </authorList>
    </citation>
    <scope>NUCLEOTIDE SEQUENCE [LARGE SCALE GENOMIC DNA]</scope>
    <source>
        <strain evidence="1 2">AM25-1</strain>
    </source>
</reference>
<dbReference type="EMBL" id="QRHL01000006">
    <property type="protein sequence ID" value="RHF72953.1"/>
    <property type="molecule type" value="Genomic_DNA"/>
</dbReference>
<dbReference type="SUPFAM" id="SSF52833">
    <property type="entry name" value="Thioredoxin-like"/>
    <property type="match status" value="1"/>
</dbReference>
<evidence type="ECO:0000313" key="1">
    <source>
        <dbReference type="EMBL" id="RHF72953.1"/>
    </source>
</evidence>
<organism evidence="1 2">
    <name type="scientific">Fusobacterium mortiferum</name>
    <dbReference type="NCBI Taxonomy" id="850"/>
    <lineage>
        <taxon>Bacteria</taxon>
        <taxon>Fusobacteriati</taxon>
        <taxon>Fusobacteriota</taxon>
        <taxon>Fusobacteriia</taxon>
        <taxon>Fusobacteriales</taxon>
        <taxon>Fusobacteriaceae</taxon>
        <taxon>Fusobacterium</taxon>
    </lineage>
</organism>
<name>A0A414PWL3_FUSMR</name>
<dbReference type="Gene3D" id="3.40.30.10">
    <property type="entry name" value="Glutaredoxin"/>
    <property type="match status" value="1"/>
</dbReference>
<accession>A0A414PWL3</accession>
<dbReference type="Proteomes" id="UP000284676">
    <property type="component" value="Unassembled WGS sequence"/>
</dbReference>
<sequence length="152" mass="17221">MMVDKEFYKELEEFIENLRDKKDDVKILNFVIEKIDSIPKEVQKFIADKTGLMEISIENTINFYPKFRNRVSNVKDVAVCTGMSCGPAGGQEIYNELVKILEVDSNGLSKDGKIMLSNKRCFGRCAKGPNVSIDGEIYSLMSLQDVKRKLGL</sequence>
<protein>
    <recommendedName>
        <fullName evidence="3">NAD(P)H-dependent oxidoreductase subunit E</fullName>
    </recommendedName>
</protein>
<dbReference type="InterPro" id="IPR036249">
    <property type="entry name" value="Thioredoxin-like_sf"/>
</dbReference>
<dbReference type="AlphaFoldDB" id="A0A414PWL3"/>
<dbReference type="PANTHER" id="PTHR43342:SF2">
    <property type="entry name" value="POTENTIAL NAD-REDUCING HYDROGENASE SUBUNIT"/>
    <property type="match status" value="1"/>
</dbReference>
<proteinExistence type="predicted"/>
<evidence type="ECO:0000313" key="2">
    <source>
        <dbReference type="Proteomes" id="UP000284676"/>
    </source>
</evidence>
<dbReference type="Pfam" id="PF01257">
    <property type="entry name" value="2Fe-2S_thioredx"/>
    <property type="match status" value="1"/>
</dbReference>
<evidence type="ECO:0008006" key="3">
    <source>
        <dbReference type="Google" id="ProtNLM"/>
    </source>
</evidence>
<dbReference type="PANTHER" id="PTHR43342">
    <property type="entry name" value="NADH-QUINONE OXIDOREDUCTASE, E SUBUNIT"/>
    <property type="match status" value="1"/>
</dbReference>
<dbReference type="InterPro" id="IPR028431">
    <property type="entry name" value="NADP_DH_HndA-like"/>
</dbReference>
<comment type="caution">
    <text evidence="1">The sequence shown here is derived from an EMBL/GenBank/DDBJ whole genome shotgun (WGS) entry which is preliminary data.</text>
</comment>
<gene>
    <name evidence="1" type="ORF">DW663_05380</name>
</gene>